<feature type="signal peptide" evidence="1">
    <location>
        <begin position="1"/>
        <end position="19"/>
    </location>
</feature>
<dbReference type="AlphaFoldDB" id="S2JN33"/>
<organism evidence="2 3">
    <name type="scientific">Mucor circinelloides f. circinelloides (strain 1006PhL)</name>
    <name type="common">Mucormycosis agent</name>
    <name type="synonym">Calyptromyces circinelloides</name>
    <dbReference type="NCBI Taxonomy" id="1220926"/>
    <lineage>
        <taxon>Eukaryota</taxon>
        <taxon>Fungi</taxon>
        <taxon>Fungi incertae sedis</taxon>
        <taxon>Mucoromycota</taxon>
        <taxon>Mucoromycotina</taxon>
        <taxon>Mucoromycetes</taxon>
        <taxon>Mucorales</taxon>
        <taxon>Mucorineae</taxon>
        <taxon>Mucoraceae</taxon>
        <taxon>Mucor</taxon>
    </lineage>
</organism>
<evidence type="ECO:0000256" key="1">
    <source>
        <dbReference type="SAM" id="SignalP"/>
    </source>
</evidence>
<evidence type="ECO:0000313" key="3">
    <source>
        <dbReference type="Proteomes" id="UP000014254"/>
    </source>
</evidence>
<dbReference type="EMBL" id="KE124199">
    <property type="protein sequence ID" value="EPB81190.1"/>
    <property type="molecule type" value="Genomic_DNA"/>
</dbReference>
<protein>
    <submittedName>
        <fullName evidence="2">Uncharacterized protein</fullName>
    </submittedName>
</protein>
<dbReference type="InParanoid" id="S2JN33"/>
<dbReference type="STRING" id="1220926.S2JN33"/>
<reference evidence="3" key="1">
    <citation type="submission" date="2013-05" db="EMBL/GenBank/DDBJ databases">
        <title>The Genome sequence of Mucor circinelloides f. circinelloides 1006PhL.</title>
        <authorList>
            <consortium name="The Broad Institute Genomics Platform"/>
            <person name="Cuomo C."/>
            <person name="Earl A."/>
            <person name="Findley K."/>
            <person name="Lee S.C."/>
            <person name="Walker B."/>
            <person name="Young S."/>
            <person name="Zeng Q."/>
            <person name="Gargeya S."/>
            <person name="Fitzgerald M."/>
            <person name="Haas B."/>
            <person name="Abouelleil A."/>
            <person name="Allen A.W."/>
            <person name="Alvarado L."/>
            <person name="Arachchi H.M."/>
            <person name="Berlin A.M."/>
            <person name="Chapman S.B."/>
            <person name="Gainer-Dewar J."/>
            <person name="Goldberg J."/>
            <person name="Griggs A."/>
            <person name="Gujja S."/>
            <person name="Hansen M."/>
            <person name="Howarth C."/>
            <person name="Imamovic A."/>
            <person name="Ireland A."/>
            <person name="Larimer J."/>
            <person name="McCowan C."/>
            <person name="Murphy C."/>
            <person name="Pearson M."/>
            <person name="Poon T.W."/>
            <person name="Priest M."/>
            <person name="Roberts A."/>
            <person name="Saif S."/>
            <person name="Shea T."/>
            <person name="Sisk P."/>
            <person name="Sykes S."/>
            <person name="Wortman J."/>
            <person name="Nusbaum C."/>
            <person name="Birren B."/>
        </authorList>
    </citation>
    <scope>NUCLEOTIDE SEQUENCE [LARGE SCALE GENOMIC DNA]</scope>
    <source>
        <strain evidence="3">1006PhL</strain>
    </source>
</reference>
<keyword evidence="3" id="KW-1185">Reference proteome</keyword>
<accession>S2JN33</accession>
<dbReference type="OrthoDB" id="2278575at2759"/>
<dbReference type="VEuPathDB" id="FungiDB:HMPREF1544_12095"/>
<gene>
    <name evidence="2" type="ORF">HMPREF1544_12095</name>
</gene>
<evidence type="ECO:0000313" key="2">
    <source>
        <dbReference type="EMBL" id="EPB81190.1"/>
    </source>
</evidence>
<proteinExistence type="predicted"/>
<keyword evidence="1" id="KW-0732">Signal</keyword>
<name>S2JN33_MUCC1</name>
<feature type="chain" id="PRO_5004497272" evidence="1">
    <location>
        <begin position="20"/>
        <end position="145"/>
    </location>
</feature>
<dbReference type="OMA" id="FYQWIIP"/>
<dbReference type="Proteomes" id="UP000014254">
    <property type="component" value="Unassembled WGS sequence"/>
</dbReference>
<sequence>MALMCSFMVLAFMIQAILAATLHMNYPEPNSVYKIGDTMLIEWYTKENSSMAPPVTDEYATIVLAHGQRDNLTIDRIMTTKSALNLGFYQWIIPATVEPRADYVVEVGTDMSNIAFAGYITINRRSLTTVTTTAKTVTHKALGLS</sequence>